<dbReference type="EMBL" id="CAJMWY010003408">
    <property type="protein sequence ID" value="CAE6502128.1"/>
    <property type="molecule type" value="Genomic_DNA"/>
</dbReference>
<keyword evidence="8" id="KW-0249">Electron transport</keyword>
<dbReference type="PROSITE" id="PS00191">
    <property type="entry name" value="CYTOCHROME_B5_1"/>
    <property type="match status" value="1"/>
</dbReference>
<dbReference type="PANTHER" id="PTHR19359:SF150">
    <property type="entry name" value="CYTOCHROME B5"/>
    <property type="match status" value="1"/>
</dbReference>
<dbReference type="InterPro" id="IPR036400">
    <property type="entry name" value="Cyt_B5-like_heme/steroid_sf"/>
</dbReference>
<dbReference type="PROSITE" id="PS50255">
    <property type="entry name" value="CYTOCHROME_B5_2"/>
    <property type="match status" value="1"/>
</dbReference>
<evidence type="ECO:0000256" key="3">
    <source>
        <dbReference type="ARBA" id="ARBA00022617"/>
    </source>
</evidence>
<evidence type="ECO:0000313" key="16">
    <source>
        <dbReference type="Proteomes" id="UP000663861"/>
    </source>
</evidence>
<evidence type="ECO:0000256" key="8">
    <source>
        <dbReference type="ARBA" id="ARBA00022982"/>
    </source>
</evidence>
<evidence type="ECO:0000256" key="4">
    <source>
        <dbReference type="ARBA" id="ARBA00022692"/>
    </source>
</evidence>
<evidence type="ECO:0000256" key="12">
    <source>
        <dbReference type="ARBA" id="ARBA00038168"/>
    </source>
</evidence>
<comment type="caution">
    <text evidence="15">The sequence shown here is derived from an EMBL/GenBank/DDBJ whole genome shotgun (WGS) entry which is preliminary data.</text>
</comment>
<keyword evidence="2" id="KW-0813">Transport</keyword>
<keyword evidence="10" id="KW-0472">Membrane</keyword>
<reference evidence="15" key="1">
    <citation type="submission" date="2021-01" db="EMBL/GenBank/DDBJ databases">
        <authorList>
            <person name="Kaushik A."/>
        </authorList>
    </citation>
    <scope>NUCLEOTIDE SEQUENCE</scope>
    <source>
        <strain evidence="15">AG4-RS23</strain>
    </source>
</reference>
<dbReference type="InterPro" id="IPR001199">
    <property type="entry name" value="Cyt_B5-like_heme/steroid-bd"/>
</dbReference>
<keyword evidence="6" id="KW-0256">Endoplasmic reticulum</keyword>
<keyword evidence="4" id="KW-0812">Transmembrane</keyword>
<accession>A0A8H3CYK6</accession>
<dbReference type="SUPFAM" id="SSF55856">
    <property type="entry name" value="Cytochrome b5-like heme/steroid binding domain"/>
    <property type="match status" value="1"/>
</dbReference>
<evidence type="ECO:0000256" key="2">
    <source>
        <dbReference type="ARBA" id="ARBA00022448"/>
    </source>
</evidence>
<keyword evidence="5 13" id="KW-0479">Metal-binding</keyword>
<evidence type="ECO:0000256" key="6">
    <source>
        <dbReference type="ARBA" id="ARBA00022824"/>
    </source>
</evidence>
<evidence type="ECO:0000313" key="15">
    <source>
        <dbReference type="EMBL" id="CAE6502128.1"/>
    </source>
</evidence>
<comment type="subcellular location">
    <subcellularLocation>
        <location evidence="1">Endoplasmic reticulum membrane</location>
        <topology evidence="1">Single-pass membrane protein</topology>
        <orientation evidence="1">Cytoplasmic side</orientation>
    </subcellularLocation>
    <subcellularLocation>
        <location evidence="11">Microsome membrane</location>
        <topology evidence="11">Single-pass membrane protein</topology>
        <orientation evidence="11">Cytoplasmic side</orientation>
    </subcellularLocation>
</comment>
<dbReference type="Gene3D" id="3.10.120.10">
    <property type="entry name" value="Cytochrome b5-like heme/steroid binding domain"/>
    <property type="match status" value="1"/>
</dbReference>
<protein>
    <recommendedName>
        <fullName evidence="14">Cytochrome b5 heme-binding domain-containing protein</fullName>
    </recommendedName>
</protein>
<dbReference type="GO" id="GO:0005789">
    <property type="term" value="C:endoplasmic reticulum membrane"/>
    <property type="evidence" value="ECO:0007669"/>
    <property type="project" value="UniProtKB-SubCell"/>
</dbReference>
<dbReference type="GO" id="GO:0020037">
    <property type="term" value="F:heme binding"/>
    <property type="evidence" value="ECO:0007669"/>
    <property type="project" value="UniProtKB-UniRule"/>
</dbReference>
<organism evidence="15 16">
    <name type="scientific">Rhizoctonia solani</name>
    <dbReference type="NCBI Taxonomy" id="456999"/>
    <lineage>
        <taxon>Eukaryota</taxon>
        <taxon>Fungi</taxon>
        <taxon>Dikarya</taxon>
        <taxon>Basidiomycota</taxon>
        <taxon>Agaricomycotina</taxon>
        <taxon>Agaricomycetes</taxon>
        <taxon>Cantharellales</taxon>
        <taxon>Ceratobasidiaceae</taxon>
        <taxon>Rhizoctonia</taxon>
    </lineage>
</organism>
<gene>
    <name evidence="15" type="ORF">RDB_LOCUS123769</name>
</gene>
<evidence type="ECO:0000256" key="1">
    <source>
        <dbReference type="ARBA" id="ARBA00004131"/>
    </source>
</evidence>
<keyword evidence="3 13" id="KW-0349">Heme</keyword>
<feature type="domain" description="Cytochrome b5 heme-binding" evidence="14">
    <location>
        <begin position="2"/>
        <end position="78"/>
    </location>
</feature>
<dbReference type="FunFam" id="3.10.120.10:FF:000002">
    <property type="entry name" value="Cytochrome b5 type B"/>
    <property type="match status" value="1"/>
</dbReference>
<dbReference type="PANTHER" id="PTHR19359">
    <property type="entry name" value="CYTOCHROME B5"/>
    <property type="match status" value="1"/>
</dbReference>
<keyword evidence="7" id="KW-0492">Microsome</keyword>
<dbReference type="SMART" id="SM01117">
    <property type="entry name" value="Cyt-b5"/>
    <property type="match status" value="1"/>
</dbReference>
<comment type="similarity">
    <text evidence="12 13">Belongs to the cytochrome b5 family.</text>
</comment>
<evidence type="ECO:0000256" key="9">
    <source>
        <dbReference type="ARBA" id="ARBA00023004"/>
    </source>
</evidence>
<sequence>MSAKITLDQLKEHTKKDSFYALIHGKVYDVTKFLDEHPGGDEVIMAEGGKDATEAFEDVGHSDEARDILKGLYVGDFEGAPLSAPKINPSPSSKPQSSDSSSFTYFIPLAALGSSDSSSFTYFIPLAALGAYFAWRFYLNP</sequence>
<evidence type="ECO:0000256" key="11">
    <source>
        <dbReference type="ARBA" id="ARBA00037877"/>
    </source>
</evidence>
<evidence type="ECO:0000256" key="5">
    <source>
        <dbReference type="ARBA" id="ARBA00022723"/>
    </source>
</evidence>
<dbReference type="Pfam" id="PF00173">
    <property type="entry name" value="Cyt-b5"/>
    <property type="match status" value="1"/>
</dbReference>
<proteinExistence type="inferred from homology"/>
<dbReference type="InterPro" id="IPR050668">
    <property type="entry name" value="Cytochrome_b5"/>
</dbReference>
<name>A0A8H3CYK6_9AGAM</name>
<dbReference type="InterPro" id="IPR018506">
    <property type="entry name" value="Cyt_B5_heme-BS"/>
</dbReference>
<keyword evidence="9 13" id="KW-0408">Iron</keyword>
<dbReference type="GO" id="GO:0046872">
    <property type="term" value="F:metal ion binding"/>
    <property type="evidence" value="ECO:0007669"/>
    <property type="project" value="UniProtKB-UniRule"/>
</dbReference>
<evidence type="ECO:0000256" key="13">
    <source>
        <dbReference type="RuleBase" id="RU362121"/>
    </source>
</evidence>
<evidence type="ECO:0000259" key="14">
    <source>
        <dbReference type="PROSITE" id="PS50255"/>
    </source>
</evidence>
<evidence type="ECO:0000256" key="7">
    <source>
        <dbReference type="ARBA" id="ARBA00022848"/>
    </source>
</evidence>
<dbReference type="AlphaFoldDB" id="A0A8H3CYK6"/>
<dbReference type="PRINTS" id="PR00363">
    <property type="entry name" value="CYTOCHROMEB5"/>
</dbReference>
<evidence type="ECO:0000256" key="10">
    <source>
        <dbReference type="ARBA" id="ARBA00023136"/>
    </source>
</evidence>
<dbReference type="Proteomes" id="UP000663861">
    <property type="component" value="Unassembled WGS sequence"/>
</dbReference>